<keyword evidence="5" id="KW-1185">Reference proteome</keyword>
<dbReference type="Pfam" id="PF11887">
    <property type="entry name" value="Mce4_CUP1"/>
    <property type="match status" value="1"/>
</dbReference>
<reference evidence="5" key="1">
    <citation type="journal article" date="2019" name="Int. J. Syst. Evol. Microbiol.">
        <title>The Global Catalogue of Microorganisms (GCM) 10K type strain sequencing project: providing services to taxonomists for standard genome sequencing and annotation.</title>
        <authorList>
            <consortium name="The Broad Institute Genomics Platform"/>
            <consortium name="The Broad Institute Genome Sequencing Center for Infectious Disease"/>
            <person name="Wu L."/>
            <person name="Ma J."/>
        </authorList>
    </citation>
    <scope>NUCLEOTIDE SEQUENCE [LARGE SCALE GENOMIC DNA]</scope>
    <source>
        <strain evidence="5">CCUG 53252</strain>
    </source>
</reference>
<keyword evidence="1" id="KW-0812">Transmembrane</keyword>
<evidence type="ECO:0000259" key="2">
    <source>
        <dbReference type="Pfam" id="PF02470"/>
    </source>
</evidence>
<dbReference type="Pfam" id="PF02470">
    <property type="entry name" value="MlaD"/>
    <property type="match status" value="1"/>
</dbReference>
<dbReference type="PANTHER" id="PTHR33371:SF17">
    <property type="entry name" value="MCE-FAMILY PROTEIN MCE1B"/>
    <property type="match status" value="1"/>
</dbReference>
<dbReference type="Proteomes" id="UP001595751">
    <property type="component" value="Unassembled WGS sequence"/>
</dbReference>
<accession>A0ABV7ZRF8</accession>
<dbReference type="InterPro" id="IPR003399">
    <property type="entry name" value="Mce/MlaD"/>
</dbReference>
<sequence length="371" mass="39614">MTNTRPFRGKGISWGLFGFALSAVICLVLMLNTLDQPVAGGDREYHAEFTDIAGLAKGDAVNIAGVRVGKVTGIDVEPGPDGTSIARVDFIVDKNVPVPGEAHAAVLHGDMLGLRYLSLSADTPRTGPAPFGDDRDVVQVADQRPQGADSYMAEGSTIPLNRTVPPVDLADLFNGFKPLFEALEPSQMNQMNRTIVEAFEGRQGAIEELVRAVGDVAGPFLREEQVVTELVGNLREVAGTTKDNKEEIKRMSDALATSLGGITQRNEQLGTLLDQAGPSILSIGAMVQNNGGRIQATPGELNRIGDTYNANDEQFTQALTGGSELTLSLENMASYGGMAMLYMCNFTVSEGSVEANLFGDRYTPICRGMKQ</sequence>
<evidence type="ECO:0000259" key="3">
    <source>
        <dbReference type="Pfam" id="PF11887"/>
    </source>
</evidence>
<evidence type="ECO:0000313" key="5">
    <source>
        <dbReference type="Proteomes" id="UP001595751"/>
    </source>
</evidence>
<comment type="caution">
    <text evidence="4">The sequence shown here is derived from an EMBL/GenBank/DDBJ whole genome shotgun (WGS) entry which is preliminary data.</text>
</comment>
<organism evidence="4 5">
    <name type="scientific">Corynebacterium hansenii</name>
    <dbReference type="NCBI Taxonomy" id="394964"/>
    <lineage>
        <taxon>Bacteria</taxon>
        <taxon>Bacillati</taxon>
        <taxon>Actinomycetota</taxon>
        <taxon>Actinomycetes</taxon>
        <taxon>Mycobacteriales</taxon>
        <taxon>Corynebacteriaceae</taxon>
        <taxon>Corynebacterium</taxon>
    </lineage>
</organism>
<feature type="domain" description="Mammalian cell entry C-terminal" evidence="3">
    <location>
        <begin position="152"/>
        <end position="301"/>
    </location>
</feature>
<feature type="transmembrane region" description="Helical" evidence="1">
    <location>
        <begin position="12"/>
        <end position="31"/>
    </location>
</feature>
<keyword evidence="1" id="KW-1133">Transmembrane helix</keyword>
<evidence type="ECO:0000256" key="1">
    <source>
        <dbReference type="SAM" id="Phobius"/>
    </source>
</evidence>
<name>A0ABV7ZRF8_9CORY</name>
<gene>
    <name evidence="4" type="ORF">ACFORJ_06665</name>
</gene>
<dbReference type="InterPro" id="IPR024516">
    <property type="entry name" value="Mce_C"/>
</dbReference>
<dbReference type="RefSeq" id="WP_290288966.1">
    <property type="nucleotide sequence ID" value="NZ_CP047211.1"/>
</dbReference>
<protein>
    <submittedName>
        <fullName evidence="4">MlaD family protein</fullName>
    </submittedName>
</protein>
<dbReference type="InterPro" id="IPR052336">
    <property type="entry name" value="MlaD_Phospholipid_Transporter"/>
</dbReference>
<proteinExistence type="predicted"/>
<keyword evidence="1" id="KW-0472">Membrane</keyword>
<evidence type="ECO:0000313" key="4">
    <source>
        <dbReference type="EMBL" id="MFC3849847.1"/>
    </source>
</evidence>
<dbReference type="EMBL" id="JBHRZN010000002">
    <property type="protein sequence ID" value="MFC3849847.1"/>
    <property type="molecule type" value="Genomic_DNA"/>
</dbReference>
<feature type="domain" description="Mce/MlaD" evidence="2">
    <location>
        <begin position="43"/>
        <end position="120"/>
    </location>
</feature>
<dbReference type="PANTHER" id="PTHR33371">
    <property type="entry name" value="INTERMEMBRANE PHOSPHOLIPID TRANSPORT SYSTEM BINDING PROTEIN MLAD-RELATED"/>
    <property type="match status" value="1"/>
</dbReference>